<dbReference type="InterPro" id="IPR017871">
    <property type="entry name" value="ABC_transporter-like_CS"/>
</dbReference>
<evidence type="ECO:0000313" key="12">
    <source>
        <dbReference type="Proteomes" id="UP001333102"/>
    </source>
</evidence>
<dbReference type="SUPFAM" id="SSF52540">
    <property type="entry name" value="P-loop containing nucleoside triphosphate hydrolases"/>
    <property type="match status" value="1"/>
</dbReference>
<dbReference type="EMBL" id="CP141614">
    <property type="protein sequence ID" value="WRP14061.1"/>
    <property type="molecule type" value="Genomic_DNA"/>
</dbReference>
<dbReference type="PROSITE" id="PS50929">
    <property type="entry name" value="ABC_TM1F"/>
    <property type="match status" value="1"/>
</dbReference>
<keyword evidence="4 11" id="KW-0067">ATP-binding</keyword>
<dbReference type="SMART" id="SM00382">
    <property type="entry name" value="AAA"/>
    <property type="match status" value="1"/>
</dbReference>
<dbReference type="PROSITE" id="PS00211">
    <property type="entry name" value="ABC_TRANSPORTER_1"/>
    <property type="match status" value="1"/>
</dbReference>
<name>A0ABZ1BND4_9FIRM</name>
<accession>A0ABZ1BND4</accession>
<protein>
    <submittedName>
        <fullName evidence="11">ABC transporter ATP-binding protein</fullName>
    </submittedName>
</protein>
<keyword evidence="5 8" id="KW-1133">Transmembrane helix</keyword>
<evidence type="ECO:0000259" key="10">
    <source>
        <dbReference type="PROSITE" id="PS50929"/>
    </source>
</evidence>
<dbReference type="Pfam" id="PF00664">
    <property type="entry name" value="ABC_membrane"/>
    <property type="match status" value="1"/>
</dbReference>
<feature type="transmembrane region" description="Helical" evidence="8">
    <location>
        <begin position="168"/>
        <end position="187"/>
    </location>
</feature>
<dbReference type="Proteomes" id="UP001333102">
    <property type="component" value="Chromosome"/>
</dbReference>
<feature type="domain" description="ABC transmembrane type-1" evidence="10">
    <location>
        <begin position="38"/>
        <end position="336"/>
    </location>
</feature>
<evidence type="ECO:0000256" key="5">
    <source>
        <dbReference type="ARBA" id="ARBA00022989"/>
    </source>
</evidence>
<proteinExistence type="predicted"/>
<evidence type="ECO:0000256" key="8">
    <source>
        <dbReference type="SAM" id="Phobius"/>
    </source>
</evidence>
<evidence type="ECO:0000256" key="2">
    <source>
        <dbReference type="ARBA" id="ARBA00022692"/>
    </source>
</evidence>
<dbReference type="InterPro" id="IPR003593">
    <property type="entry name" value="AAA+_ATPase"/>
</dbReference>
<dbReference type="PROSITE" id="PS50893">
    <property type="entry name" value="ABC_TRANSPORTER_2"/>
    <property type="match status" value="1"/>
</dbReference>
<dbReference type="GO" id="GO:0005524">
    <property type="term" value="F:ATP binding"/>
    <property type="evidence" value="ECO:0007669"/>
    <property type="project" value="UniProtKB-KW"/>
</dbReference>
<feature type="transmembrane region" description="Helical" evidence="8">
    <location>
        <begin position="193"/>
        <end position="211"/>
    </location>
</feature>
<evidence type="ECO:0000313" key="11">
    <source>
        <dbReference type="EMBL" id="WRP14061.1"/>
    </source>
</evidence>
<feature type="domain" description="ABC transporter" evidence="9">
    <location>
        <begin position="371"/>
        <end position="617"/>
    </location>
</feature>
<dbReference type="InterPro" id="IPR036640">
    <property type="entry name" value="ABC1_TM_sf"/>
</dbReference>
<dbReference type="SUPFAM" id="SSF90123">
    <property type="entry name" value="ABC transporter transmembrane region"/>
    <property type="match status" value="1"/>
</dbReference>
<feature type="region of interest" description="Disordered" evidence="7">
    <location>
        <begin position="626"/>
        <end position="655"/>
    </location>
</feature>
<dbReference type="PANTHER" id="PTHR43394">
    <property type="entry name" value="ATP-DEPENDENT PERMEASE MDL1, MITOCHONDRIAL"/>
    <property type="match status" value="1"/>
</dbReference>
<keyword evidence="6 8" id="KW-0472">Membrane</keyword>
<reference evidence="12" key="1">
    <citation type="submission" date="2023-12" db="EMBL/GenBank/DDBJ databases">
        <title>Novel isolates from deep terrestrial aquifers shed light on the physiology and ecology of the class Limnochordia.</title>
        <authorList>
            <person name="Karnachuk O.V."/>
            <person name="Lukina A.P."/>
            <person name="Avakyan M.R."/>
            <person name="Kadnikov V."/>
            <person name="Begmatov S."/>
            <person name="Beletsky A.V."/>
            <person name="Mardanov A.V."/>
            <person name="Ravin N.V."/>
        </authorList>
    </citation>
    <scope>NUCLEOTIDE SEQUENCE [LARGE SCALE GENOMIC DNA]</scope>
    <source>
        <strain evidence="12">LN</strain>
    </source>
</reference>
<evidence type="ECO:0000256" key="7">
    <source>
        <dbReference type="SAM" id="MobiDB-lite"/>
    </source>
</evidence>
<comment type="subcellular location">
    <subcellularLocation>
        <location evidence="1">Cell membrane</location>
        <topology evidence="1">Multi-pass membrane protein</topology>
    </subcellularLocation>
</comment>
<feature type="transmembrane region" description="Helical" evidence="8">
    <location>
        <begin position="33"/>
        <end position="52"/>
    </location>
</feature>
<keyword evidence="2 8" id="KW-0812">Transmembrane</keyword>
<evidence type="ECO:0000256" key="1">
    <source>
        <dbReference type="ARBA" id="ARBA00004651"/>
    </source>
</evidence>
<dbReference type="InterPro" id="IPR027417">
    <property type="entry name" value="P-loop_NTPase"/>
</dbReference>
<dbReference type="InterPro" id="IPR003439">
    <property type="entry name" value="ABC_transporter-like_ATP-bd"/>
</dbReference>
<dbReference type="RefSeq" id="WP_324668350.1">
    <property type="nucleotide sequence ID" value="NZ_CP141614.1"/>
</dbReference>
<sequence length="655" mass="71429">MPLAVDIHEEQALARSLDRRLLARLLRYARPHWLPITVGIVLSLLVTVADLARPYLFKVAIDEHLVVAVRAAQGADAASAATLREHGAALWRLAAVLLGLSVASQALAYAMTFVMQRTGQSIVFRIRSELFRHVESRALAFFDRHPAGRLVTRLANDTETLSEMYTSVVVSLFRDLFVLVGVLVAMARLDGPLTLASLAWLLPVGVATWLFRTRARQAFRRVRVHLARVNAFLAENLNGMWLVKALSREVRQMQRFDEENGAYLRASMGELSVFATFRPAIDFLGNAAVAAVLWYGGVRVAGGQVEYGVLYAFLSYVRQMFQPIGDLAEKYNVLQAAMASSERIFQILDDRTAIPEPARPAPVPARARGHVELRGVWFAYHGQDWVLEDVSIEARPGETIGLVGATGAGKSSIVSLLSRLYDVQRGAVLLDGVDVRDVPTDWLRRQVGVVLQEPVLFSGTIAYNIGFGLRGDGQADGAASPDALDMERIRQAARQVGADAIIEALPGGYAHAISERGAGLSAGQRQLIALARAAALDPPVLVLDEATASVDSETEALVQQAIRSMAGQRTLIIVAHRLATVAHADRIVVLHRGQVREQGTHRELLARRGLYYTLWRLQSLEADDQAAPRYASRTAGSLATSRAAPASTMRPASST</sequence>
<evidence type="ECO:0000259" key="9">
    <source>
        <dbReference type="PROSITE" id="PS50893"/>
    </source>
</evidence>
<dbReference type="Gene3D" id="1.20.1560.10">
    <property type="entry name" value="ABC transporter type 1, transmembrane domain"/>
    <property type="match status" value="1"/>
</dbReference>
<dbReference type="InterPro" id="IPR011527">
    <property type="entry name" value="ABC1_TM_dom"/>
</dbReference>
<gene>
    <name evidence="11" type="ORF">VLY81_11615</name>
</gene>
<dbReference type="CDD" id="cd18544">
    <property type="entry name" value="ABC_6TM_TmrA_like"/>
    <property type="match status" value="1"/>
</dbReference>
<feature type="transmembrane region" description="Helical" evidence="8">
    <location>
        <begin position="89"/>
        <end position="115"/>
    </location>
</feature>
<organism evidence="11 12">
    <name type="scientific">Geochorda subterranea</name>
    <dbReference type="NCBI Taxonomy" id="3109564"/>
    <lineage>
        <taxon>Bacteria</taxon>
        <taxon>Bacillati</taxon>
        <taxon>Bacillota</taxon>
        <taxon>Limnochordia</taxon>
        <taxon>Limnochordales</taxon>
        <taxon>Geochordaceae</taxon>
        <taxon>Geochorda</taxon>
    </lineage>
</organism>
<keyword evidence="12" id="KW-1185">Reference proteome</keyword>
<dbReference type="Pfam" id="PF00005">
    <property type="entry name" value="ABC_tran"/>
    <property type="match status" value="1"/>
</dbReference>
<dbReference type="PANTHER" id="PTHR43394:SF1">
    <property type="entry name" value="ATP-BINDING CASSETTE SUB-FAMILY B MEMBER 10, MITOCHONDRIAL"/>
    <property type="match status" value="1"/>
</dbReference>
<dbReference type="Gene3D" id="3.40.50.300">
    <property type="entry name" value="P-loop containing nucleotide triphosphate hydrolases"/>
    <property type="match status" value="1"/>
</dbReference>
<evidence type="ECO:0000256" key="3">
    <source>
        <dbReference type="ARBA" id="ARBA00022741"/>
    </source>
</evidence>
<dbReference type="InterPro" id="IPR039421">
    <property type="entry name" value="Type_1_exporter"/>
</dbReference>
<keyword evidence="3" id="KW-0547">Nucleotide-binding</keyword>
<evidence type="ECO:0000256" key="6">
    <source>
        <dbReference type="ARBA" id="ARBA00023136"/>
    </source>
</evidence>
<evidence type="ECO:0000256" key="4">
    <source>
        <dbReference type="ARBA" id="ARBA00022840"/>
    </source>
</evidence>